<dbReference type="InterPro" id="IPR015943">
    <property type="entry name" value="WD40/YVTN_repeat-like_dom_sf"/>
</dbReference>
<reference evidence="1 2" key="1">
    <citation type="journal article" date="2014" name="J. Biotechnol.">
        <title>Complete genome sequence of the actinobacterium Actinoplanes friuliensis HAG 010964, producer of the lipopeptide antibiotic friulimycin.</title>
        <authorList>
            <person name="Ruckert C."/>
            <person name="Szczepanowski R."/>
            <person name="Albersmeier A."/>
            <person name="Goesmann A."/>
            <person name="Fischer N."/>
            <person name="Steinkamper A."/>
            <person name="Puhler A."/>
            <person name="Biener R."/>
            <person name="Schwartz D."/>
            <person name="Kalinowski J."/>
        </authorList>
    </citation>
    <scope>NUCLEOTIDE SEQUENCE [LARGE SCALE GENOMIC DNA]</scope>
    <source>
        <strain evidence="1 2">DSM 7358</strain>
    </source>
</reference>
<dbReference type="PATRIC" id="fig|1246995.3.peg.2308"/>
<dbReference type="Gene3D" id="2.130.10.10">
    <property type="entry name" value="YVTN repeat-like/Quinoprotein amine dehydrogenase"/>
    <property type="match status" value="1"/>
</dbReference>
<dbReference type="GO" id="GO:1902929">
    <property type="term" value="C:plasma membrane of growing cell tip"/>
    <property type="evidence" value="ECO:0007669"/>
    <property type="project" value="TreeGrafter"/>
</dbReference>
<gene>
    <name evidence="1" type="ORF">AFR_11325</name>
</gene>
<name>U5VUP3_9ACTN</name>
<dbReference type="AlphaFoldDB" id="U5VUP3"/>
<dbReference type="HOGENOM" id="CLU_697626_0_0_11"/>
<dbReference type="SUPFAM" id="SSF50998">
    <property type="entry name" value="Quinoprotein alcohol dehydrogenase-like"/>
    <property type="match status" value="1"/>
</dbReference>
<organism evidence="1 2">
    <name type="scientific">Actinoplanes friuliensis DSM 7358</name>
    <dbReference type="NCBI Taxonomy" id="1246995"/>
    <lineage>
        <taxon>Bacteria</taxon>
        <taxon>Bacillati</taxon>
        <taxon>Actinomycetota</taxon>
        <taxon>Actinomycetes</taxon>
        <taxon>Micromonosporales</taxon>
        <taxon>Micromonosporaceae</taxon>
        <taxon>Actinoplanes</taxon>
    </lineage>
</organism>
<dbReference type="PANTHER" id="PTHR31778:SF2">
    <property type="entry name" value="BUD SITE SELECTION PROTEIN RAX2"/>
    <property type="match status" value="1"/>
</dbReference>
<dbReference type="eggNOG" id="COG1520">
    <property type="taxonomic scope" value="Bacteria"/>
</dbReference>
<evidence type="ECO:0000313" key="2">
    <source>
        <dbReference type="Proteomes" id="UP000017746"/>
    </source>
</evidence>
<sequence length="373" mass="38562">MTCIVAVGLADVAVPAAVQGAATVTSRAHATPSFNSTVWAIAARGDTVYVGGSFTAVTSRGRTFPRKRLAAFSARTGALLRWSPAANGTVRALAVAGTSIYAAGDFDTVSGLRRDSVARIDTSSGRVAPFAHRLTGEAATLAIGNGRVYVGGRFSSVDGVSRRNVAAFSHRGGSLDRSWRPATDARVRSLAVTRSRVYLGGEFHRVNGARGAGRIAAVTPTGGALVRSFRPNAPAMVMDVAVDSRGVYTGTGGPGGRVVAYSPAGRVRWTHLFDGDVHTIAVLGGIVYAGGHFDRACRSTSTIKQLGCPAGYASRIKLAGLDGRGRLSGWNPRANGAVGVQVLAVHPGQRRISAGGAFTRIGGASRERFALFG</sequence>
<dbReference type="Pfam" id="PF17164">
    <property type="entry name" value="DUF5122"/>
    <property type="match status" value="1"/>
</dbReference>
<protein>
    <submittedName>
        <fullName evidence="1">Uncharacterized protein</fullName>
    </submittedName>
</protein>
<proteinExistence type="predicted"/>
<dbReference type="KEGG" id="afs:AFR_11325"/>
<dbReference type="Proteomes" id="UP000017746">
    <property type="component" value="Chromosome"/>
</dbReference>
<dbReference type="InterPro" id="IPR011047">
    <property type="entry name" value="Quinoprotein_ADH-like_sf"/>
</dbReference>
<accession>U5VUP3</accession>
<dbReference type="EMBL" id="CP006272">
    <property type="protein sequence ID" value="AGZ40554.1"/>
    <property type="molecule type" value="Genomic_DNA"/>
</dbReference>
<dbReference type="STRING" id="1246995.AFR_11325"/>
<dbReference type="Gene3D" id="2.80.10.50">
    <property type="match status" value="1"/>
</dbReference>
<dbReference type="PANTHER" id="PTHR31778">
    <property type="entry name" value="BUD SITE SELECTION PROTEIN RAX2"/>
    <property type="match status" value="1"/>
</dbReference>
<keyword evidence="2" id="KW-1185">Reference proteome</keyword>
<evidence type="ECO:0000313" key="1">
    <source>
        <dbReference type="EMBL" id="AGZ40554.1"/>
    </source>
</evidence>
<dbReference type="InterPro" id="IPR013431">
    <property type="entry name" value="Delta_60_rpt"/>
</dbReference>